<gene>
    <name evidence="3" type="ORF">EC957_007684</name>
</gene>
<dbReference type="SUPFAM" id="SSF117782">
    <property type="entry name" value="YbjQ-like"/>
    <property type="match status" value="1"/>
</dbReference>
<comment type="similarity">
    <text evidence="1">Belongs to the UPF0145 family.</text>
</comment>
<evidence type="ECO:0000313" key="3">
    <source>
        <dbReference type="EMBL" id="KAF9537773.1"/>
    </source>
</evidence>
<dbReference type="Proteomes" id="UP000723463">
    <property type="component" value="Unassembled WGS sequence"/>
</dbReference>
<organism evidence="3 4">
    <name type="scientific">Mortierella hygrophila</name>
    <dbReference type="NCBI Taxonomy" id="979708"/>
    <lineage>
        <taxon>Eukaryota</taxon>
        <taxon>Fungi</taxon>
        <taxon>Fungi incertae sedis</taxon>
        <taxon>Mucoromycota</taxon>
        <taxon>Mortierellomycotina</taxon>
        <taxon>Mortierellomycetes</taxon>
        <taxon>Mortierellales</taxon>
        <taxon>Mortierellaceae</taxon>
        <taxon>Mortierella</taxon>
    </lineage>
</organism>
<dbReference type="AlphaFoldDB" id="A0A9P6EYF5"/>
<sequence length="169" mass="18550">MAQPVRSVDRRFTTTAFEIPGYFVAQAHGVVRGITVRNPNAGKAFVGAWASLAGGESSTYIEMAEKARERAFLRMLEHAAAAGGNAVIGVEFTGQEIIQVMAYGTAVTLVPLQQQQQQPIMQQQQQPIMQQQQQPIMQQPPQQTMYSPVSSPYGQPQHQQFSPALPPKN</sequence>
<dbReference type="PANTHER" id="PTHR34068:SF2">
    <property type="entry name" value="UPF0145 PROTEIN SCO3412"/>
    <property type="match status" value="1"/>
</dbReference>
<dbReference type="EMBL" id="JAAAXW010000364">
    <property type="protein sequence ID" value="KAF9537773.1"/>
    <property type="molecule type" value="Genomic_DNA"/>
</dbReference>
<keyword evidence="4" id="KW-1185">Reference proteome</keyword>
<protein>
    <submittedName>
        <fullName evidence="3">Uncharacterized protein</fullName>
    </submittedName>
</protein>
<name>A0A9P6EYF5_9FUNG</name>
<evidence type="ECO:0000256" key="1">
    <source>
        <dbReference type="ARBA" id="ARBA00010751"/>
    </source>
</evidence>
<dbReference type="PANTHER" id="PTHR34068">
    <property type="entry name" value="UPF0145 PROTEIN YBJQ"/>
    <property type="match status" value="1"/>
</dbReference>
<evidence type="ECO:0000313" key="4">
    <source>
        <dbReference type="Proteomes" id="UP000723463"/>
    </source>
</evidence>
<dbReference type="InterPro" id="IPR002765">
    <property type="entry name" value="UPF0145_YbjQ-like"/>
</dbReference>
<reference evidence="3" key="1">
    <citation type="journal article" date="2020" name="Fungal Divers.">
        <title>Resolving the Mortierellaceae phylogeny through synthesis of multi-gene phylogenetics and phylogenomics.</title>
        <authorList>
            <person name="Vandepol N."/>
            <person name="Liber J."/>
            <person name="Desiro A."/>
            <person name="Na H."/>
            <person name="Kennedy M."/>
            <person name="Barry K."/>
            <person name="Grigoriev I.V."/>
            <person name="Miller A.N."/>
            <person name="O'Donnell K."/>
            <person name="Stajich J.E."/>
            <person name="Bonito G."/>
        </authorList>
    </citation>
    <scope>NUCLEOTIDE SEQUENCE</scope>
    <source>
        <strain evidence="3">NRRL 2591</strain>
    </source>
</reference>
<dbReference type="Gene3D" id="3.30.110.70">
    <property type="entry name" value="Hypothetical protein apc22750. Chain B"/>
    <property type="match status" value="1"/>
</dbReference>
<dbReference type="InterPro" id="IPR035439">
    <property type="entry name" value="UPF0145_dom_sf"/>
</dbReference>
<proteinExistence type="inferred from homology"/>
<dbReference type="Pfam" id="PF01906">
    <property type="entry name" value="YbjQ_1"/>
    <property type="match status" value="1"/>
</dbReference>
<feature type="compositionally biased region" description="Low complexity" evidence="2">
    <location>
        <begin position="124"/>
        <end position="143"/>
    </location>
</feature>
<accession>A0A9P6EYF5</accession>
<feature type="region of interest" description="Disordered" evidence="2">
    <location>
        <begin position="124"/>
        <end position="169"/>
    </location>
</feature>
<comment type="caution">
    <text evidence="3">The sequence shown here is derived from an EMBL/GenBank/DDBJ whole genome shotgun (WGS) entry which is preliminary data.</text>
</comment>
<feature type="compositionally biased region" description="Polar residues" evidence="2">
    <location>
        <begin position="144"/>
        <end position="162"/>
    </location>
</feature>
<evidence type="ECO:0000256" key="2">
    <source>
        <dbReference type="SAM" id="MobiDB-lite"/>
    </source>
</evidence>